<gene>
    <name evidence="3" type="ORF">BDQ12DRAFT_87246</name>
</gene>
<reference evidence="3 4" key="1">
    <citation type="journal article" date="2019" name="Nat. Ecol. Evol.">
        <title>Megaphylogeny resolves global patterns of mushroom evolution.</title>
        <authorList>
            <person name="Varga T."/>
            <person name="Krizsan K."/>
            <person name="Foldi C."/>
            <person name="Dima B."/>
            <person name="Sanchez-Garcia M."/>
            <person name="Sanchez-Ramirez S."/>
            <person name="Szollosi G.J."/>
            <person name="Szarkandi J.G."/>
            <person name="Papp V."/>
            <person name="Albert L."/>
            <person name="Andreopoulos W."/>
            <person name="Angelini C."/>
            <person name="Antonin V."/>
            <person name="Barry K.W."/>
            <person name="Bougher N.L."/>
            <person name="Buchanan P."/>
            <person name="Buyck B."/>
            <person name="Bense V."/>
            <person name="Catcheside P."/>
            <person name="Chovatia M."/>
            <person name="Cooper J."/>
            <person name="Damon W."/>
            <person name="Desjardin D."/>
            <person name="Finy P."/>
            <person name="Geml J."/>
            <person name="Haridas S."/>
            <person name="Hughes K."/>
            <person name="Justo A."/>
            <person name="Karasinski D."/>
            <person name="Kautmanova I."/>
            <person name="Kiss B."/>
            <person name="Kocsube S."/>
            <person name="Kotiranta H."/>
            <person name="LaButti K.M."/>
            <person name="Lechner B.E."/>
            <person name="Liimatainen K."/>
            <person name="Lipzen A."/>
            <person name="Lukacs Z."/>
            <person name="Mihaltcheva S."/>
            <person name="Morgado L.N."/>
            <person name="Niskanen T."/>
            <person name="Noordeloos M.E."/>
            <person name="Ohm R.A."/>
            <person name="Ortiz-Santana B."/>
            <person name="Ovrebo C."/>
            <person name="Racz N."/>
            <person name="Riley R."/>
            <person name="Savchenko A."/>
            <person name="Shiryaev A."/>
            <person name="Soop K."/>
            <person name="Spirin V."/>
            <person name="Szebenyi C."/>
            <person name="Tomsovsky M."/>
            <person name="Tulloss R.E."/>
            <person name="Uehling J."/>
            <person name="Grigoriev I.V."/>
            <person name="Vagvolgyi C."/>
            <person name="Papp T."/>
            <person name="Martin F.M."/>
            <person name="Miettinen O."/>
            <person name="Hibbett D.S."/>
            <person name="Nagy L.G."/>
        </authorList>
    </citation>
    <scope>NUCLEOTIDE SEQUENCE [LARGE SCALE GENOMIC DNA]</scope>
    <source>
        <strain evidence="3 4">CBS 166.37</strain>
    </source>
</reference>
<keyword evidence="2" id="KW-0472">Membrane</keyword>
<evidence type="ECO:0000256" key="1">
    <source>
        <dbReference type="SAM" id="MobiDB-lite"/>
    </source>
</evidence>
<evidence type="ECO:0000313" key="3">
    <source>
        <dbReference type="EMBL" id="TFK39008.1"/>
    </source>
</evidence>
<feature type="region of interest" description="Disordered" evidence="1">
    <location>
        <begin position="1"/>
        <end position="41"/>
    </location>
</feature>
<organism evidence="3 4">
    <name type="scientific">Crucibulum laeve</name>
    <dbReference type="NCBI Taxonomy" id="68775"/>
    <lineage>
        <taxon>Eukaryota</taxon>
        <taxon>Fungi</taxon>
        <taxon>Dikarya</taxon>
        <taxon>Basidiomycota</taxon>
        <taxon>Agaricomycotina</taxon>
        <taxon>Agaricomycetes</taxon>
        <taxon>Agaricomycetidae</taxon>
        <taxon>Agaricales</taxon>
        <taxon>Agaricineae</taxon>
        <taxon>Nidulariaceae</taxon>
        <taxon>Crucibulum</taxon>
    </lineage>
</organism>
<dbReference type="STRING" id="68775.A0A5C3M591"/>
<feature type="transmembrane region" description="Helical" evidence="2">
    <location>
        <begin position="264"/>
        <end position="288"/>
    </location>
</feature>
<proteinExistence type="predicted"/>
<protein>
    <submittedName>
        <fullName evidence="3">Uncharacterized protein</fullName>
    </submittedName>
</protein>
<feature type="region of interest" description="Disordered" evidence="1">
    <location>
        <begin position="428"/>
        <end position="463"/>
    </location>
</feature>
<feature type="region of interest" description="Disordered" evidence="1">
    <location>
        <begin position="334"/>
        <end position="360"/>
    </location>
</feature>
<accession>A0A5C3M591</accession>
<dbReference type="EMBL" id="ML213601">
    <property type="protein sequence ID" value="TFK39008.1"/>
    <property type="molecule type" value="Genomic_DNA"/>
</dbReference>
<feature type="compositionally biased region" description="Low complexity" evidence="1">
    <location>
        <begin position="20"/>
        <end position="30"/>
    </location>
</feature>
<feature type="compositionally biased region" description="Polar residues" evidence="1">
    <location>
        <begin position="305"/>
        <end position="316"/>
    </location>
</feature>
<name>A0A5C3M591_9AGAR</name>
<dbReference type="AlphaFoldDB" id="A0A5C3M591"/>
<sequence length="463" mass="49122">MSPSRPQNHPWPAATPAPVPSSSTSSVDSSSVRRRSPKRRRIHEIIPLHADASTSGLASRATADQAEIQQALHDCQVNSGNDVFSCFPTADTVIPQDDWAAFVWNSRRPEITQTNLVNIYLFRADSRRQVLSFLDQPNPTNQAGIVTAQVNDEWWGTDGANWNGKNVSFPFFWVITRNDVPVDNGNAIAQPIFTAVQTTFASSIIASRSSASSEAAATSAVLASLSSLASVAATHSSGANPASTSGSGSGSVQAASSDSGFPHWAIAVIVVLGFFAICATGILIFLIIRRIRRRNSDLDSNRNSMGSNSPMMANAAQQQSPLLGGGAILPIAAQHQSHHQHSESMAGTSGVGPRDAPSVVMHDGASTISRAGSAGDSGPFSGADAAIMADAFRKMLRKPDFAGRPVEEGESPENPETKEDMLNRELAEEGRDIRSVASSRGVKVETLSDGEDTVQNHGDRDRD</sequence>
<keyword evidence="2" id="KW-1133">Transmembrane helix</keyword>
<feature type="region of interest" description="Disordered" evidence="1">
    <location>
        <begin position="402"/>
        <end position="421"/>
    </location>
</feature>
<evidence type="ECO:0000256" key="2">
    <source>
        <dbReference type="SAM" id="Phobius"/>
    </source>
</evidence>
<keyword evidence="4" id="KW-1185">Reference proteome</keyword>
<feature type="region of interest" description="Disordered" evidence="1">
    <location>
        <begin position="297"/>
        <end position="316"/>
    </location>
</feature>
<dbReference type="Proteomes" id="UP000308652">
    <property type="component" value="Unassembled WGS sequence"/>
</dbReference>
<feature type="compositionally biased region" description="Basic residues" evidence="1">
    <location>
        <begin position="32"/>
        <end position="41"/>
    </location>
</feature>
<dbReference type="OrthoDB" id="2278929at2759"/>
<evidence type="ECO:0000313" key="4">
    <source>
        <dbReference type="Proteomes" id="UP000308652"/>
    </source>
</evidence>
<keyword evidence="2" id="KW-0812">Transmembrane</keyword>